<feature type="domain" description="Peptidoglycan binding-like" evidence="2">
    <location>
        <begin position="179"/>
        <end position="233"/>
    </location>
</feature>
<name>A0A7W6P829_9HYPH</name>
<dbReference type="Proteomes" id="UP000530571">
    <property type="component" value="Unassembled WGS sequence"/>
</dbReference>
<dbReference type="SUPFAM" id="SSF47090">
    <property type="entry name" value="PGBD-like"/>
    <property type="match status" value="1"/>
</dbReference>
<gene>
    <name evidence="3" type="ORF">GGR30_000175</name>
</gene>
<dbReference type="InterPro" id="IPR036366">
    <property type="entry name" value="PGBDSf"/>
</dbReference>
<feature type="chain" id="PRO_5030903455" description="Peptidoglycan binding-like domain-containing protein" evidence="1">
    <location>
        <begin position="26"/>
        <end position="244"/>
    </location>
</feature>
<reference evidence="3 4" key="1">
    <citation type="submission" date="2020-08" db="EMBL/GenBank/DDBJ databases">
        <title>Genomic Encyclopedia of Type Strains, Phase IV (KMG-IV): sequencing the most valuable type-strain genomes for metagenomic binning, comparative biology and taxonomic classification.</title>
        <authorList>
            <person name="Goeker M."/>
        </authorList>
    </citation>
    <scope>NUCLEOTIDE SEQUENCE [LARGE SCALE GENOMIC DNA]</scope>
    <source>
        <strain evidence="3 4">DSM 28101</strain>
    </source>
</reference>
<dbReference type="InterPro" id="IPR036365">
    <property type="entry name" value="PGBD-like_sf"/>
</dbReference>
<sequence>MTIRRMMQFSVIASVSLFTVLAASAAFSQQGTAEAISGTCFAGEFERGDSKIRNMMVRLDPSDSDSPYLMTLSLSYWDVPNERFGTLASCSDGEEVHCSIECDGGNAFLTLVDGGGLNFRSARLRLEDNELIDSALANVFDADGGELRGEFRLAPVEDEACIAEPEVIFAELEIGDMLPRVTALEASLNRLGLFLAYPDPVFDEKTRAAVIAFQTQYGFAPTGVVDQATDRALNTIVRSTIGGC</sequence>
<comment type="caution">
    <text evidence="3">The sequence shown here is derived from an EMBL/GenBank/DDBJ whole genome shotgun (WGS) entry which is preliminary data.</text>
</comment>
<evidence type="ECO:0000313" key="3">
    <source>
        <dbReference type="EMBL" id="MBB4120280.1"/>
    </source>
</evidence>
<feature type="signal peptide" evidence="1">
    <location>
        <begin position="1"/>
        <end position="25"/>
    </location>
</feature>
<keyword evidence="4" id="KW-1185">Reference proteome</keyword>
<dbReference type="Gene3D" id="1.10.101.10">
    <property type="entry name" value="PGBD-like superfamily/PGBD"/>
    <property type="match status" value="1"/>
</dbReference>
<evidence type="ECO:0000259" key="2">
    <source>
        <dbReference type="Pfam" id="PF01471"/>
    </source>
</evidence>
<dbReference type="EMBL" id="JACIDZ010000001">
    <property type="protein sequence ID" value="MBB4120280.1"/>
    <property type="molecule type" value="Genomic_DNA"/>
</dbReference>
<proteinExistence type="predicted"/>
<evidence type="ECO:0000256" key="1">
    <source>
        <dbReference type="SAM" id="SignalP"/>
    </source>
</evidence>
<keyword evidence="1" id="KW-0732">Signal</keyword>
<organism evidence="3 4">
    <name type="scientific">Martelella radicis</name>
    <dbReference type="NCBI Taxonomy" id="1397476"/>
    <lineage>
        <taxon>Bacteria</taxon>
        <taxon>Pseudomonadati</taxon>
        <taxon>Pseudomonadota</taxon>
        <taxon>Alphaproteobacteria</taxon>
        <taxon>Hyphomicrobiales</taxon>
        <taxon>Aurantimonadaceae</taxon>
        <taxon>Martelella</taxon>
    </lineage>
</organism>
<dbReference type="InterPro" id="IPR002477">
    <property type="entry name" value="Peptidoglycan-bd-like"/>
</dbReference>
<evidence type="ECO:0000313" key="4">
    <source>
        <dbReference type="Proteomes" id="UP000530571"/>
    </source>
</evidence>
<protein>
    <recommendedName>
        <fullName evidence="2">Peptidoglycan binding-like domain-containing protein</fullName>
    </recommendedName>
</protein>
<accession>A0A7W6P829</accession>
<dbReference type="Pfam" id="PF01471">
    <property type="entry name" value="PG_binding_1"/>
    <property type="match status" value="1"/>
</dbReference>
<dbReference type="AlphaFoldDB" id="A0A7W6P829"/>
<dbReference type="RefSeq" id="WP_183481270.1">
    <property type="nucleotide sequence ID" value="NZ_JACIDZ010000001.1"/>
</dbReference>